<dbReference type="GO" id="GO:0055085">
    <property type="term" value="P:transmembrane transport"/>
    <property type="evidence" value="ECO:0007669"/>
    <property type="project" value="InterPro"/>
</dbReference>
<keyword evidence="3" id="KW-1003">Cell membrane</keyword>
<evidence type="ECO:0000313" key="10">
    <source>
        <dbReference type="Proteomes" id="UP000615234"/>
    </source>
</evidence>
<dbReference type="EMBL" id="JACOOX010000001">
    <property type="protein sequence ID" value="MBC5661619.1"/>
    <property type="molecule type" value="Genomic_DNA"/>
</dbReference>
<protein>
    <submittedName>
        <fullName evidence="9">Sugar ABC transporter permease</fullName>
    </submittedName>
</protein>
<feature type="transmembrane region" description="Helical" evidence="7">
    <location>
        <begin position="69"/>
        <end position="88"/>
    </location>
</feature>
<dbReference type="PANTHER" id="PTHR43227:SF8">
    <property type="entry name" value="DIACETYLCHITOBIOSE UPTAKE SYSTEM PERMEASE PROTEIN DASB"/>
    <property type="match status" value="1"/>
</dbReference>
<dbReference type="InterPro" id="IPR035906">
    <property type="entry name" value="MetI-like_sf"/>
</dbReference>
<feature type="transmembrane region" description="Helical" evidence="7">
    <location>
        <begin position="140"/>
        <end position="158"/>
    </location>
</feature>
<evidence type="ECO:0000259" key="8">
    <source>
        <dbReference type="PROSITE" id="PS50928"/>
    </source>
</evidence>
<evidence type="ECO:0000256" key="6">
    <source>
        <dbReference type="ARBA" id="ARBA00023136"/>
    </source>
</evidence>
<sequence length="307" mass="34780">MKIDRKEMNGTSEFIIPGFVGIMIFVIIPLVDVFISSFQKSGTGSFAGLQNYALVMENDAFRLAAGNSIRFELVSVPLLIVISLVVAIEVHGMKSNIMKFAFLIPMAIPSNSLTVVWRILFDDQGVVNNMIIRWGLGEPVSFFSGRAVFWLFVCTFIFKNIGYNMLIWLSGLSVIPVEIYDAAKVDGAGRFTQIWKITLPNIRRPFFIVAMLSVVNSLKIFREQYLMAGGYPDMMIYQIQHIFNNWFEKLEISKLTAGAVLTALVFFGVILIIKCICLTDWYGVKLKIRRGFLLRKPKQQERGEGCR</sequence>
<evidence type="ECO:0000256" key="7">
    <source>
        <dbReference type="RuleBase" id="RU363032"/>
    </source>
</evidence>
<evidence type="ECO:0000256" key="5">
    <source>
        <dbReference type="ARBA" id="ARBA00022989"/>
    </source>
</evidence>
<proteinExistence type="inferred from homology"/>
<feature type="domain" description="ABC transmembrane type-1" evidence="8">
    <location>
        <begin position="65"/>
        <end position="273"/>
    </location>
</feature>
<organism evidence="9 10">
    <name type="scientific">Coprococcus hominis</name>
    <name type="common">ex Liu et al. 2022</name>
    <dbReference type="NCBI Taxonomy" id="2763039"/>
    <lineage>
        <taxon>Bacteria</taxon>
        <taxon>Bacillati</taxon>
        <taxon>Bacillota</taxon>
        <taxon>Clostridia</taxon>
        <taxon>Lachnospirales</taxon>
        <taxon>Lachnospiraceae</taxon>
        <taxon>Coprococcus</taxon>
    </lineage>
</organism>
<dbReference type="SUPFAM" id="SSF161098">
    <property type="entry name" value="MetI-like"/>
    <property type="match status" value="1"/>
</dbReference>
<feature type="transmembrane region" description="Helical" evidence="7">
    <location>
        <begin position="255"/>
        <end position="282"/>
    </location>
</feature>
<dbReference type="InterPro" id="IPR000515">
    <property type="entry name" value="MetI-like"/>
</dbReference>
<evidence type="ECO:0000256" key="3">
    <source>
        <dbReference type="ARBA" id="ARBA00022475"/>
    </source>
</evidence>
<keyword evidence="10" id="KW-1185">Reference proteome</keyword>
<keyword evidence="2 7" id="KW-0813">Transport</keyword>
<name>A0A8I0AEI9_9FIRM</name>
<feature type="transmembrane region" description="Helical" evidence="7">
    <location>
        <begin position="12"/>
        <end position="31"/>
    </location>
</feature>
<comment type="subcellular location">
    <subcellularLocation>
        <location evidence="1 7">Cell membrane</location>
        <topology evidence="1 7">Multi-pass membrane protein</topology>
    </subcellularLocation>
</comment>
<comment type="caution">
    <text evidence="9">The sequence shown here is derived from an EMBL/GenBank/DDBJ whole genome shotgun (WGS) entry which is preliminary data.</text>
</comment>
<evidence type="ECO:0000313" key="9">
    <source>
        <dbReference type="EMBL" id="MBC5661619.1"/>
    </source>
</evidence>
<dbReference type="Pfam" id="PF00528">
    <property type="entry name" value="BPD_transp_1"/>
    <property type="match status" value="1"/>
</dbReference>
<dbReference type="AlphaFoldDB" id="A0A8I0AEI9"/>
<dbReference type="Proteomes" id="UP000615234">
    <property type="component" value="Unassembled WGS sequence"/>
</dbReference>
<keyword evidence="6 7" id="KW-0472">Membrane</keyword>
<dbReference type="InterPro" id="IPR050809">
    <property type="entry name" value="UgpAE/MalFG_permease"/>
</dbReference>
<keyword evidence="4 7" id="KW-0812">Transmembrane</keyword>
<evidence type="ECO:0000256" key="1">
    <source>
        <dbReference type="ARBA" id="ARBA00004651"/>
    </source>
</evidence>
<dbReference type="PANTHER" id="PTHR43227">
    <property type="entry name" value="BLL4140 PROTEIN"/>
    <property type="match status" value="1"/>
</dbReference>
<evidence type="ECO:0000256" key="2">
    <source>
        <dbReference type="ARBA" id="ARBA00022448"/>
    </source>
</evidence>
<feature type="transmembrane region" description="Helical" evidence="7">
    <location>
        <begin position="100"/>
        <end position="120"/>
    </location>
</feature>
<evidence type="ECO:0000256" key="4">
    <source>
        <dbReference type="ARBA" id="ARBA00022692"/>
    </source>
</evidence>
<gene>
    <name evidence="9" type="ORF">H8S09_01715</name>
</gene>
<dbReference type="CDD" id="cd06261">
    <property type="entry name" value="TM_PBP2"/>
    <property type="match status" value="1"/>
</dbReference>
<comment type="similarity">
    <text evidence="7">Belongs to the binding-protein-dependent transport system permease family.</text>
</comment>
<dbReference type="Gene3D" id="1.10.3720.10">
    <property type="entry name" value="MetI-like"/>
    <property type="match status" value="1"/>
</dbReference>
<reference evidence="9 10" key="1">
    <citation type="submission" date="2020-08" db="EMBL/GenBank/DDBJ databases">
        <title>Genome public.</title>
        <authorList>
            <person name="Liu C."/>
            <person name="Sun Q."/>
        </authorList>
    </citation>
    <scope>NUCLEOTIDE SEQUENCE [LARGE SCALE GENOMIC DNA]</scope>
    <source>
        <strain evidence="9 10">NSJ-10</strain>
    </source>
</reference>
<accession>A0A8I0AEI9</accession>
<dbReference type="PROSITE" id="PS50928">
    <property type="entry name" value="ABC_TM1"/>
    <property type="match status" value="1"/>
</dbReference>
<dbReference type="RefSeq" id="WP_118482822.1">
    <property type="nucleotide sequence ID" value="NZ_JACOOX010000001.1"/>
</dbReference>
<dbReference type="GO" id="GO:0005886">
    <property type="term" value="C:plasma membrane"/>
    <property type="evidence" value="ECO:0007669"/>
    <property type="project" value="UniProtKB-SubCell"/>
</dbReference>
<keyword evidence="5 7" id="KW-1133">Transmembrane helix</keyword>